<comment type="caution">
    <text evidence="7">The sequence shown here is derived from an EMBL/GenBank/DDBJ whole genome shotgun (WGS) entry which is preliminary data.</text>
</comment>
<dbReference type="PANTHER" id="PTHR43702">
    <property type="entry name" value="L-FUCOSE-PROTON SYMPORTER"/>
    <property type="match status" value="1"/>
</dbReference>
<dbReference type="RefSeq" id="WP_394630066.1">
    <property type="nucleotide sequence ID" value="NZ_JBIHSF010000011.1"/>
</dbReference>
<feature type="transmembrane region" description="Helical" evidence="6">
    <location>
        <begin position="12"/>
        <end position="35"/>
    </location>
</feature>
<dbReference type="Gene3D" id="1.20.1250.20">
    <property type="entry name" value="MFS general substrate transporter like domains"/>
    <property type="match status" value="2"/>
</dbReference>
<evidence type="ECO:0000256" key="2">
    <source>
        <dbReference type="ARBA" id="ARBA00022475"/>
    </source>
</evidence>
<feature type="transmembrane region" description="Helical" evidence="6">
    <location>
        <begin position="146"/>
        <end position="169"/>
    </location>
</feature>
<keyword evidence="8" id="KW-1185">Reference proteome</keyword>
<dbReference type="Proteomes" id="UP001607125">
    <property type="component" value="Unassembled WGS sequence"/>
</dbReference>
<evidence type="ECO:0000313" key="8">
    <source>
        <dbReference type="Proteomes" id="UP001607125"/>
    </source>
</evidence>
<feature type="transmembrane region" description="Helical" evidence="6">
    <location>
        <begin position="374"/>
        <end position="392"/>
    </location>
</feature>
<keyword evidence="2" id="KW-1003">Cell membrane</keyword>
<dbReference type="InterPro" id="IPR011701">
    <property type="entry name" value="MFS"/>
</dbReference>
<dbReference type="InterPro" id="IPR050375">
    <property type="entry name" value="MFS_TsgA-like"/>
</dbReference>
<dbReference type="EMBL" id="JBIHSF010000011">
    <property type="protein sequence ID" value="MFH0263152.1"/>
    <property type="molecule type" value="Genomic_DNA"/>
</dbReference>
<feature type="transmembrane region" description="Helical" evidence="6">
    <location>
        <begin position="76"/>
        <end position="95"/>
    </location>
</feature>
<evidence type="ECO:0000256" key="6">
    <source>
        <dbReference type="SAM" id="Phobius"/>
    </source>
</evidence>
<feature type="transmembrane region" description="Helical" evidence="6">
    <location>
        <begin position="290"/>
        <end position="307"/>
    </location>
</feature>
<keyword evidence="3 6" id="KW-0812">Transmembrane</keyword>
<comment type="subcellular location">
    <subcellularLocation>
        <location evidence="1">Cell inner membrane</location>
        <topology evidence="1">Multi-pass membrane protein</topology>
    </subcellularLocation>
</comment>
<evidence type="ECO:0000256" key="3">
    <source>
        <dbReference type="ARBA" id="ARBA00022692"/>
    </source>
</evidence>
<feature type="transmembrane region" description="Helical" evidence="6">
    <location>
        <begin position="255"/>
        <end position="278"/>
    </location>
</feature>
<keyword evidence="4 6" id="KW-1133">Transmembrane helix</keyword>
<dbReference type="InterPro" id="IPR036259">
    <property type="entry name" value="MFS_trans_sf"/>
</dbReference>
<evidence type="ECO:0000313" key="7">
    <source>
        <dbReference type="EMBL" id="MFH0263152.1"/>
    </source>
</evidence>
<name>A0ABW7INY2_9VIBR</name>
<sequence length="401" mass="43958">MRAFHLKDAPLVLLSLVFFIWGLITVSSNSLIPYYKDAFALDYKMAMLFPMAFFITRVTVSLPTSFVMAKFGYRTTMKYCLCWCLLGCLAMAYLVRTESLYPTLLGILLMASGISAIQVVSSPYVSLLSTPDKSVIRQSIATAANSVGTVLGPLALTAIIVAATTLGFADTSFHVSILFLLITSFFFGLLVFFSKVDLPDIKPKQVSGFWRGLFCLLGNREFMTLATVLLLYIGVEVSFGTFTITYLADGSYGGFGLIQATQFIAAYWVGMFLGRLLFAKFGHWVNRHGLFSFACVVAILISLTALFEQASWVGFLLLLVGLCNATLYPIIYARALQASGKHSSQGAAILIMCSIGGVMLPFAQATLIDEFSLSISYIVPVIAYLAMTILYWSSLNKHDKP</sequence>
<feature type="transmembrane region" description="Helical" evidence="6">
    <location>
        <begin position="175"/>
        <end position="193"/>
    </location>
</feature>
<organism evidence="7 8">
    <name type="scientific">Vibrio barjaei</name>
    <dbReference type="NCBI Taxonomy" id="1676683"/>
    <lineage>
        <taxon>Bacteria</taxon>
        <taxon>Pseudomonadati</taxon>
        <taxon>Pseudomonadota</taxon>
        <taxon>Gammaproteobacteria</taxon>
        <taxon>Vibrionales</taxon>
        <taxon>Vibrionaceae</taxon>
        <taxon>Vibrio</taxon>
    </lineage>
</organism>
<evidence type="ECO:0000256" key="5">
    <source>
        <dbReference type="ARBA" id="ARBA00023136"/>
    </source>
</evidence>
<reference evidence="7 8" key="1">
    <citation type="submission" date="2024-10" db="EMBL/GenBank/DDBJ databases">
        <authorList>
            <person name="Yibar A."/>
            <person name="Saticioglu I.B."/>
            <person name="Duman M."/>
            <person name="Ajmi N."/>
            <person name="Gurler F."/>
            <person name="Ay H."/>
            <person name="Onuk E."/>
            <person name="Guler S."/>
            <person name="Romalde J.L."/>
        </authorList>
    </citation>
    <scope>NUCLEOTIDE SEQUENCE [LARGE SCALE GENOMIC DNA]</scope>
    <source>
        <strain evidence="7 8">1-TCBS-B</strain>
    </source>
</reference>
<dbReference type="PANTHER" id="PTHR43702:SF3">
    <property type="entry name" value="PROTEIN TSGA"/>
    <property type="match status" value="1"/>
</dbReference>
<feature type="transmembrane region" description="Helical" evidence="6">
    <location>
        <begin position="47"/>
        <end position="69"/>
    </location>
</feature>
<evidence type="ECO:0000256" key="1">
    <source>
        <dbReference type="ARBA" id="ARBA00004429"/>
    </source>
</evidence>
<gene>
    <name evidence="7" type="ORF">ACGRH2_22420</name>
</gene>
<feature type="transmembrane region" description="Helical" evidence="6">
    <location>
        <begin position="313"/>
        <end position="335"/>
    </location>
</feature>
<feature type="transmembrane region" description="Helical" evidence="6">
    <location>
        <begin position="101"/>
        <end position="125"/>
    </location>
</feature>
<proteinExistence type="predicted"/>
<accession>A0ABW7INY2</accession>
<keyword evidence="5 6" id="KW-0472">Membrane</keyword>
<feature type="transmembrane region" description="Helical" evidence="6">
    <location>
        <begin position="347"/>
        <end position="368"/>
    </location>
</feature>
<evidence type="ECO:0000256" key="4">
    <source>
        <dbReference type="ARBA" id="ARBA00022989"/>
    </source>
</evidence>
<protein>
    <submittedName>
        <fullName evidence="7">MFS transporter</fullName>
    </submittedName>
</protein>
<dbReference type="SUPFAM" id="SSF103473">
    <property type="entry name" value="MFS general substrate transporter"/>
    <property type="match status" value="1"/>
</dbReference>
<dbReference type="Pfam" id="PF07690">
    <property type="entry name" value="MFS_1"/>
    <property type="match status" value="1"/>
</dbReference>